<dbReference type="InterPro" id="IPR008280">
    <property type="entry name" value="Tub_FtsZ_C"/>
</dbReference>
<feature type="domain" description="Tubulin/FtsZ 2-layer sandwich" evidence="7">
    <location>
        <begin position="46"/>
        <end position="164"/>
    </location>
</feature>
<reference evidence="9" key="1">
    <citation type="submission" date="2022-11" db="UniProtKB">
        <authorList>
            <consortium name="WormBaseParasite"/>
        </authorList>
    </citation>
    <scope>IDENTIFICATION</scope>
</reference>
<evidence type="ECO:0000313" key="8">
    <source>
        <dbReference type="Proteomes" id="UP000887569"/>
    </source>
</evidence>
<evidence type="ECO:0000256" key="6">
    <source>
        <dbReference type="ARBA" id="ARBA00049117"/>
    </source>
</evidence>
<dbReference type="Gene3D" id="3.30.1330.20">
    <property type="entry name" value="Tubulin/FtsZ, C-terminal domain"/>
    <property type="match status" value="1"/>
</dbReference>
<dbReference type="InterPro" id="IPR002452">
    <property type="entry name" value="Alpha_tubulin"/>
</dbReference>
<evidence type="ECO:0000259" key="7">
    <source>
        <dbReference type="SMART" id="SM00865"/>
    </source>
</evidence>
<keyword evidence="2" id="KW-0493">Microtubule</keyword>
<dbReference type="GO" id="GO:0016787">
    <property type="term" value="F:hydrolase activity"/>
    <property type="evidence" value="ECO:0007669"/>
    <property type="project" value="UniProtKB-KW"/>
</dbReference>
<keyword evidence="8" id="KW-1185">Reference proteome</keyword>
<proteinExistence type="inferred from homology"/>
<protein>
    <submittedName>
        <fullName evidence="9">Tubulin/FtsZ GTPase domain-containing protein</fullName>
    </submittedName>
</protein>
<evidence type="ECO:0000256" key="1">
    <source>
        <dbReference type="ARBA" id="ARBA00009636"/>
    </source>
</evidence>
<keyword evidence="4" id="KW-0378">Hydrolase</keyword>
<accession>A0A915A7B4</accession>
<evidence type="ECO:0000256" key="3">
    <source>
        <dbReference type="ARBA" id="ARBA00022741"/>
    </source>
</evidence>
<sequence length="175" mass="19907">MLAVTVQSADRLSTIWRIESDAWTRGAPDYEVVSSLTASPRFNGALNVDLAEFQTNFVPYPSIHFPLVTYLPFVSAERAYNEAFSVNDNTNACFETVNQMVKCDRRQGKYMAVCQLYRGDIVPNDVDASIAMMKAKRTIQFVDWCATGFKVISITSHRPLCLKETWLRYRGRRAC</sequence>
<keyword evidence="5" id="KW-0342">GTP-binding</keyword>
<dbReference type="InterPro" id="IPR018316">
    <property type="entry name" value="Tubulin/FtsZ_2-layer-sand-dom"/>
</dbReference>
<dbReference type="GO" id="GO:0007017">
    <property type="term" value="P:microtubule-based process"/>
    <property type="evidence" value="ECO:0007669"/>
    <property type="project" value="InterPro"/>
</dbReference>
<dbReference type="PRINTS" id="PR01162">
    <property type="entry name" value="ALPHATUBULIN"/>
</dbReference>
<comment type="similarity">
    <text evidence="1">Belongs to the tubulin family.</text>
</comment>
<dbReference type="InterPro" id="IPR000217">
    <property type="entry name" value="Tubulin"/>
</dbReference>
<dbReference type="GO" id="GO:0005874">
    <property type="term" value="C:microtubule"/>
    <property type="evidence" value="ECO:0007669"/>
    <property type="project" value="UniProtKB-KW"/>
</dbReference>
<name>A0A915A7B4_PARUN</name>
<dbReference type="Proteomes" id="UP000887569">
    <property type="component" value="Unplaced"/>
</dbReference>
<evidence type="ECO:0000256" key="2">
    <source>
        <dbReference type="ARBA" id="ARBA00022701"/>
    </source>
</evidence>
<dbReference type="WBParaSite" id="PgE261_g001_t01">
    <property type="protein sequence ID" value="PgE261_g001_t01"/>
    <property type="gene ID" value="PgE261_g001"/>
</dbReference>
<dbReference type="Gene3D" id="3.40.50.1440">
    <property type="entry name" value="Tubulin/FtsZ, GTPase domain"/>
    <property type="match status" value="1"/>
</dbReference>
<dbReference type="SUPFAM" id="SSF55307">
    <property type="entry name" value="Tubulin C-terminal domain-like"/>
    <property type="match status" value="1"/>
</dbReference>
<dbReference type="AlphaFoldDB" id="A0A915A7B4"/>
<evidence type="ECO:0000256" key="5">
    <source>
        <dbReference type="ARBA" id="ARBA00023134"/>
    </source>
</evidence>
<evidence type="ECO:0000313" key="9">
    <source>
        <dbReference type="WBParaSite" id="PgE261_g001_t01"/>
    </source>
</evidence>
<dbReference type="GO" id="GO:0005525">
    <property type="term" value="F:GTP binding"/>
    <property type="evidence" value="ECO:0007669"/>
    <property type="project" value="UniProtKB-KW"/>
</dbReference>
<dbReference type="InterPro" id="IPR036525">
    <property type="entry name" value="Tubulin/FtsZ_GTPase_sf"/>
</dbReference>
<comment type="catalytic activity">
    <reaction evidence="6">
        <text>GTP + H2O = GDP + phosphate + H(+)</text>
        <dbReference type="Rhea" id="RHEA:19669"/>
        <dbReference type="ChEBI" id="CHEBI:15377"/>
        <dbReference type="ChEBI" id="CHEBI:15378"/>
        <dbReference type="ChEBI" id="CHEBI:37565"/>
        <dbReference type="ChEBI" id="CHEBI:43474"/>
        <dbReference type="ChEBI" id="CHEBI:58189"/>
    </reaction>
    <physiologicalReaction direction="left-to-right" evidence="6">
        <dbReference type="Rhea" id="RHEA:19670"/>
    </physiologicalReaction>
</comment>
<dbReference type="PANTHER" id="PTHR11588">
    <property type="entry name" value="TUBULIN"/>
    <property type="match status" value="1"/>
</dbReference>
<dbReference type="GO" id="GO:0005200">
    <property type="term" value="F:structural constituent of cytoskeleton"/>
    <property type="evidence" value="ECO:0007669"/>
    <property type="project" value="InterPro"/>
</dbReference>
<dbReference type="Pfam" id="PF03953">
    <property type="entry name" value="Tubulin_C"/>
    <property type="match status" value="1"/>
</dbReference>
<dbReference type="SMART" id="SM00865">
    <property type="entry name" value="Tubulin_C"/>
    <property type="match status" value="1"/>
</dbReference>
<dbReference type="InterPro" id="IPR037103">
    <property type="entry name" value="Tubulin/FtsZ-like_C"/>
</dbReference>
<evidence type="ECO:0000256" key="4">
    <source>
        <dbReference type="ARBA" id="ARBA00022801"/>
    </source>
</evidence>
<keyword evidence="3" id="KW-0547">Nucleotide-binding</keyword>
<organism evidence="8 9">
    <name type="scientific">Parascaris univalens</name>
    <name type="common">Nematode worm</name>
    <dbReference type="NCBI Taxonomy" id="6257"/>
    <lineage>
        <taxon>Eukaryota</taxon>
        <taxon>Metazoa</taxon>
        <taxon>Ecdysozoa</taxon>
        <taxon>Nematoda</taxon>
        <taxon>Chromadorea</taxon>
        <taxon>Rhabditida</taxon>
        <taxon>Spirurina</taxon>
        <taxon>Ascaridomorpha</taxon>
        <taxon>Ascaridoidea</taxon>
        <taxon>Ascarididae</taxon>
        <taxon>Parascaris</taxon>
    </lineage>
</organism>